<dbReference type="PANTHER" id="PTHR43790:SF4">
    <property type="entry name" value="GUANOSINE IMPORT ATP-BINDING PROTEIN NUPO"/>
    <property type="match status" value="1"/>
</dbReference>
<dbReference type="STRING" id="267748.MMOB0370"/>
<name>Q6KIQ3_MYCM1</name>
<dbReference type="GO" id="GO:0016887">
    <property type="term" value="F:ATP hydrolysis activity"/>
    <property type="evidence" value="ECO:0007669"/>
    <property type="project" value="InterPro"/>
</dbReference>
<dbReference type="EMBL" id="AE017308">
    <property type="protein sequence ID" value="AAT27523.1"/>
    <property type="molecule type" value="Genomic_DNA"/>
</dbReference>
<dbReference type="SMART" id="SM00382">
    <property type="entry name" value="AAA"/>
    <property type="match status" value="1"/>
</dbReference>
<dbReference type="PROSITE" id="PS00211">
    <property type="entry name" value="ABC_TRANSPORTER_1"/>
    <property type="match status" value="1"/>
</dbReference>
<dbReference type="RefSeq" id="WP_011264557.1">
    <property type="nucleotide sequence ID" value="NC_006908.1"/>
</dbReference>
<evidence type="ECO:0000256" key="2">
    <source>
        <dbReference type="ARBA" id="ARBA00022840"/>
    </source>
</evidence>
<dbReference type="eggNOG" id="COG3845">
    <property type="taxonomic scope" value="Bacteria"/>
</dbReference>
<dbReference type="GO" id="GO:0005524">
    <property type="term" value="F:ATP binding"/>
    <property type="evidence" value="ECO:0007669"/>
    <property type="project" value="UniProtKB-KW"/>
</dbReference>
<dbReference type="CDD" id="cd03215">
    <property type="entry name" value="ABC_Carb_Monos_II"/>
    <property type="match status" value="1"/>
</dbReference>
<dbReference type="CDD" id="cd03216">
    <property type="entry name" value="ABC_Carb_Monos_I"/>
    <property type="match status" value="1"/>
</dbReference>
<keyword evidence="1" id="KW-0547">Nucleotide-binding</keyword>
<organism evidence="4 5">
    <name type="scientific">Mycoplasma mobile (strain ATCC 43663 / 163K / NCTC 11711)</name>
    <name type="common">Mesomycoplasma mobile</name>
    <dbReference type="NCBI Taxonomy" id="267748"/>
    <lineage>
        <taxon>Bacteria</taxon>
        <taxon>Bacillati</taxon>
        <taxon>Mycoplasmatota</taxon>
        <taxon>Mycoplasmoidales</taxon>
        <taxon>Metamycoplasmataceae</taxon>
        <taxon>Mesomycoplasma</taxon>
    </lineage>
</organism>
<keyword evidence="5" id="KW-1185">Reference proteome</keyword>
<dbReference type="InterPro" id="IPR027417">
    <property type="entry name" value="P-loop_NTPase"/>
</dbReference>
<feature type="domain" description="ABC transporter" evidence="3">
    <location>
        <begin position="248"/>
        <end position="501"/>
    </location>
</feature>
<dbReference type="InterPro" id="IPR017871">
    <property type="entry name" value="ABC_transporter-like_CS"/>
</dbReference>
<dbReference type="InterPro" id="IPR003593">
    <property type="entry name" value="AAA+_ATPase"/>
</dbReference>
<dbReference type="PANTHER" id="PTHR43790">
    <property type="entry name" value="CARBOHYDRATE TRANSPORT ATP-BINDING PROTEIN MG119-RELATED"/>
    <property type="match status" value="1"/>
</dbReference>
<dbReference type="KEGG" id="mmo:MMOB0370"/>
<sequence length="510" mass="56811">MSYAIEFVNITKEFGNVVANKDINIEIKKGTVHALVGENGAGKSTLMSILFGLYEPTNGYIKINEKQITITNPNQANDLGIGMVHQHFKLVDDYSNLENIVLGNETIKNGFLDLEISKYKISALQKKFSLNFDLKVKTGNSTVSTQQKVEILKMLYRDADILIFDEPTAILTPQEIEGLLQTILEFKKEGKTIIFISHKLNEIKKIADEITVIRHGKVVKKFKSLEGVQTSDIANAMVGQNIVLPKNDKNTNFGKTILELQNVNAEYQNKSIENISFKLKKGEILALAGVEGNGQEIIEFVISGLAKSSSGKIILNEKDITHFNVNKRIKEKISYIPGDRHKYGLVLDMSVNDNSILRKLGDSKSQKYSIINEKFKDSFTKEIIKKFDVRGAREGNEISRSLSGGNQQKVIVGREFLTEHDFILIVQPTRGLDVGAIDKIHKAILAEKDAGKAILLISYELDEVFALADNISVMHEGKIIGTTSAKNATREEIGLLMTGINKNQNKERSS</sequence>
<dbReference type="AlphaFoldDB" id="Q6KIQ3"/>
<dbReference type="Gene3D" id="3.40.50.300">
    <property type="entry name" value="P-loop containing nucleotide triphosphate hydrolases"/>
    <property type="match status" value="2"/>
</dbReference>
<proteinExistence type="predicted"/>
<accession>Q6KIQ3</accession>
<dbReference type="InterPro" id="IPR003439">
    <property type="entry name" value="ABC_transporter-like_ATP-bd"/>
</dbReference>
<evidence type="ECO:0000256" key="1">
    <source>
        <dbReference type="ARBA" id="ARBA00022741"/>
    </source>
</evidence>
<dbReference type="PROSITE" id="PS50893">
    <property type="entry name" value="ABC_TRANSPORTER_2"/>
    <property type="match status" value="2"/>
</dbReference>
<dbReference type="SUPFAM" id="SSF52540">
    <property type="entry name" value="P-loop containing nucleoside triphosphate hydrolases"/>
    <property type="match status" value="2"/>
</dbReference>
<keyword evidence="2 4" id="KW-0067">ATP-binding</keyword>
<evidence type="ECO:0000313" key="4">
    <source>
        <dbReference type="EMBL" id="AAT27523.1"/>
    </source>
</evidence>
<evidence type="ECO:0000259" key="3">
    <source>
        <dbReference type="PROSITE" id="PS50893"/>
    </source>
</evidence>
<evidence type="ECO:0000313" key="5">
    <source>
        <dbReference type="Proteomes" id="UP000009072"/>
    </source>
</evidence>
<dbReference type="Proteomes" id="UP000009072">
    <property type="component" value="Chromosome"/>
</dbReference>
<gene>
    <name evidence="4" type="primary">mglA</name>
    <name evidence="4" type="ordered locus">MMOB0370</name>
</gene>
<dbReference type="InterPro" id="IPR050107">
    <property type="entry name" value="ABC_carbohydrate_import_ATPase"/>
</dbReference>
<protein>
    <submittedName>
        <fullName evidence="4">Unspecified sugar ABC transport ATP-binding protein</fullName>
    </submittedName>
</protein>
<reference evidence="4 5" key="1">
    <citation type="journal article" date="2004" name="Genome Res.">
        <title>The complete genome and proteome of Mycoplasma mobile.</title>
        <authorList>
            <person name="Jaffe J.D."/>
            <person name="Stange-Thomann N."/>
            <person name="Smith C."/>
            <person name="DeCaprio D."/>
            <person name="Fisher S."/>
            <person name="Butler J."/>
            <person name="Calvo S."/>
            <person name="Elkins T."/>
            <person name="FitzGerald M.G."/>
            <person name="Hafez N."/>
            <person name="Kodira C.D."/>
            <person name="Major J."/>
            <person name="Wang S."/>
            <person name="Wilkinson J."/>
            <person name="Nicol R."/>
            <person name="Nusbaum C."/>
            <person name="Birren B."/>
            <person name="Berg H.C."/>
            <person name="Church G.M."/>
        </authorList>
    </citation>
    <scope>NUCLEOTIDE SEQUENCE [LARGE SCALE GENOMIC DNA]</scope>
    <source>
        <strain evidence="5">ATCC 43663 / 163K / NCTC 11711</strain>
    </source>
</reference>
<feature type="domain" description="ABC transporter" evidence="3">
    <location>
        <begin position="5"/>
        <end position="240"/>
    </location>
</feature>
<dbReference type="Pfam" id="PF00005">
    <property type="entry name" value="ABC_tran"/>
    <property type="match status" value="2"/>
</dbReference>
<dbReference type="HOGENOM" id="CLU_000604_92_0_14"/>